<reference evidence="1 2" key="1">
    <citation type="submission" date="2015-06" db="EMBL/GenBank/DDBJ databases">
        <title>The Genome Sequence of Enterococcus cecorum 170AEA1.</title>
        <authorList>
            <consortium name="The Broad Institute Genomics Platform"/>
            <consortium name="The Broad Institute Genome Sequencing Center for Infectious Disease"/>
            <person name="Earl A.M."/>
            <person name="Van Tyne D."/>
            <person name="Lebreton F."/>
            <person name="Saavedra J.T."/>
            <person name="Gilmore M.S."/>
            <person name="Manson McGuire A."/>
            <person name="Clock S."/>
            <person name="Crupain M."/>
            <person name="Rangan U."/>
            <person name="Young S."/>
            <person name="Abouelleil A."/>
            <person name="Cao P."/>
            <person name="Chapman S.B."/>
            <person name="Griggs A."/>
            <person name="Priest M."/>
            <person name="Shea T."/>
            <person name="Wortman J."/>
            <person name="Nusbaum C."/>
            <person name="Birren B."/>
        </authorList>
    </citation>
    <scope>NUCLEOTIDE SEQUENCE [LARGE SCALE GENOMIC DNA]</scope>
    <source>
        <strain evidence="1 2">170AEA1</strain>
    </source>
</reference>
<dbReference type="EMBL" id="LEOY01000018">
    <property type="protein sequence ID" value="RBR28034.1"/>
    <property type="molecule type" value="Genomic_DNA"/>
</dbReference>
<organism evidence="1 2">
    <name type="scientific">Enterococcus cecorum</name>
    <dbReference type="NCBI Taxonomy" id="44008"/>
    <lineage>
        <taxon>Bacteria</taxon>
        <taxon>Bacillati</taxon>
        <taxon>Bacillota</taxon>
        <taxon>Bacilli</taxon>
        <taxon>Lactobacillales</taxon>
        <taxon>Enterococcaceae</taxon>
        <taxon>Enterococcus</taxon>
    </lineage>
</organism>
<accession>A0A366SE55</accession>
<sequence length="91" mass="10487">MMKQPIVPLEMPKTGMQHFKQRTKNELLLRCKVGAIELSFFSSLDATQRNGLDSEKYLTYLLEKLPNEESFAKKSSSRSLFAMVRNCTNKL</sequence>
<evidence type="ECO:0000313" key="2">
    <source>
        <dbReference type="Proteomes" id="UP000252800"/>
    </source>
</evidence>
<comment type="caution">
    <text evidence="1">The sequence shown here is derived from an EMBL/GenBank/DDBJ whole genome shotgun (WGS) entry which is preliminary data.</text>
</comment>
<proteinExistence type="predicted"/>
<gene>
    <name evidence="1" type="ORF">EB18_01908</name>
</gene>
<protein>
    <submittedName>
        <fullName evidence="1">Uncharacterized protein</fullName>
    </submittedName>
</protein>
<dbReference type="AlphaFoldDB" id="A0A366SE55"/>
<evidence type="ECO:0000313" key="1">
    <source>
        <dbReference type="EMBL" id="RBR28034.1"/>
    </source>
</evidence>
<dbReference type="Proteomes" id="UP000252800">
    <property type="component" value="Unassembled WGS sequence"/>
</dbReference>
<name>A0A366SE55_9ENTE</name>